<keyword evidence="4" id="KW-1185">Reference proteome</keyword>
<evidence type="ECO:0000256" key="1">
    <source>
        <dbReference type="SAM" id="MobiDB-lite"/>
    </source>
</evidence>
<proteinExistence type="predicted"/>
<dbReference type="RefSeq" id="WP_183626896.1">
    <property type="nucleotide sequence ID" value="NZ_JACHWJ010000012.1"/>
</dbReference>
<dbReference type="Pfam" id="PF04760">
    <property type="entry name" value="IF2_N"/>
    <property type="match status" value="1"/>
</dbReference>
<dbReference type="AlphaFoldDB" id="A0A7W4USD0"/>
<dbReference type="Gene3D" id="1.10.10.2480">
    <property type="match status" value="1"/>
</dbReference>
<reference evidence="3 4" key="1">
    <citation type="submission" date="2020-08" db="EMBL/GenBank/DDBJ databases">
        <title>Sequencing the genomes of 1000 actinobacteria strains.</title>
        <authorList>
            <person name="Klenk H.-P."/>
        </authorList>
    </citation>
    <scope>NUCLEOTIDE SEQUENCE [LARGE SCALE GENOMIC DNA]</scope>
    <source>
        <strain evidence="3 4">DSM 20419</strain>
    </source>
</reference>
<gene>
    <name evidence="3" type="ORF">FHX72_003717</name>
</gene>
<organism evidence="3 4">
    <name type="scientific">Pseudoclavibacter helvolus</name>
    <dbReference type="NCBI Taxonomy" id="255205"/>
    <lineage>
        <taxon>Bacteria</taxon>
        <taxon>Bacillati</taxon>
        <taxon>Actinomycetota</taxon>
        <taxon>Actinomycetes</taxon>
        <taxon>Micrococcales</taxon>
        <taxon>Microbacteriaceae</taxon>
        <taxon>Pseudoclavibacter</taxon>
    </lineage>
</organism>
<dbReference type="InterPro" id="IPR006847">
    <property type="entry name" value="IF2_N"/>
</dbReference>
<feature type="domain" description="Translation initiation factor IF-2 N-terminal" evidence="2">
    <location>
        <begin position="1"/>
        <end position="41"/>
    </location>
</feature>
<evidence type="ECO:0000313" key="3">
    <source>
        <dbReference type="EMBL" id="MBB2959548.1"/>
    </source>
</evidence>
<name>A0A7W4USD0_9MICO</name>
<dbReference type="EMBL" id="JACHWJ010000012">
    <property type="protein sequence ID" value="MBB2959548.1"/>
    <property type="molecule type" value="Genomic_DNA"/>
</dbReference>
<evidence type="ECO:0000313" key="4">
    <source>
        <dbReference type="Proteomes" id="UP000545286"/>
    </source>
</evidence>
<feature type="region of interest" description="Disordered" evidence="1">
    <location>
        <begin position="243"/>
        <end position="271"/>
    </location>
</feature>
<dbReference type="Proteomes" id="UP000545286">
    <property type="component" value="Unassembled WGS sequence"/>
</dbReference>
<comment type="caution">
    <text evidence="3">The sequence shown here is derived from an EMBL/GenBank/DDBJ whole genome shotgun (WGS) entry which is preliminary data.</text>
</comment>
<accession>A0A7W4USD0</accession>
<sequence length="312" mass="35182">MPKTRVHQLASELGIDSRTIMQFMSHNGFFVKSASSSIESSVEKQLRKLWSEGSNSPTGFPGIQPVPHADIEHARTLSWTPQRMPANIDIALQTLLRFAADTPSVALLRKARRDSALSYFRYGTLPELIQRVPNDEQLSRTPRSGIAWFEDGQRLLYWHKHIVAIAPWGNLVTATPMARVTSLLEQRGNGATLVHAISSLTHHDVHQSLATVPLPTHQEQNPSPTPPGTKTPAEIVLAYRPLSSEATEQAGNRRRRRPEHRWPVSAHQRQQWYPREQTHKTIWIKQHTSGSRDAPFLQAERVFVTAAPRKPS</sequence>
<protein>
    <recommendedName>
        <fullName evidence="2">Translation initiation factor IF-2 N-terminal domain-containing protein</fullName>
    </recommendedName>
</protein>
<evidence type="ECO:0000259" key="2">
    <source>
        <dbReference type="Pfam" id="PF04760"/>
    </source>
</evidence>